<dbReference type="Proteomes" id="UP000094336">
    <property type="component" value="Unassembled WGS sequence"/>
</dbReference>
<dbReference type="AlphaFoldDB" id="A0A1E3QSS4"/>
<evidence type="ECO:0000256" key="1">
    <source>
        <dbReference type="ARBA" id="ARBA00010835"/>
    </source>
</evidence>
<dbReference type="GO" id="GO:0003747">
    <property type="term" value="F:translation release factor activity"/>
    <property type="evidence" value="ECO:0007669"/>
    <property type="project" value="EnsemblFungi"/>
</dbReference>
<keyword evidence="8" id="KW-1185">Reference proteome</keyword>
<evidence type="ECO:0000256" key="3">
    <source>
        <dbReference type="ARBA" id="ARBA00022917"/>
    </source>
</evidence>
<dbReference type="PROSITE" id="PS00745">
    <property type="entry name" value="RF_PROK_I"/>
    <property type="match status" value="1"/>
</dbReference>
<evidence type="ECO:0000313" key="8">
    <source>
        <dbReference type="Proteomes" id="UP000094336"/>
    </source>
</evidence>
<evidence type="ECO:0000256" key="5">
    <source>
        <dbReference type="SAM" id="Coils"/>
    </source>
</evidence>
<dbReference type="GO" id="GO:0070126">
    <property type="term" value="P:mitochondrial translational termination"/>
    <property type="evidence" value="ECO:0007669"/>
    <property type="project" value="EnsemblFungi"/>
</dbReference>
<protein>
    <recommendedName>
        <fullName evidence="4">Peptide chain release factor 1, mitochondrial</fullName>
    </recommendedName>
</protein>
<dbReference type="GO" id="GO:0005743">
    <property type="term" value="C:mitochondrial inner membrane"/>
    <property type="evidence" value="ECO:0007669"/>
    <property type="project" value="EnsemblFungi"/>
</dbReference>
<organism evidence="7 8">
    <name type="scientific">Babjeviella inositovora NRRL Y-12698</name>
    <dbReference type="NCBI Taxonomy" id="984486"/>
    <lineage>
        <taxon>Eukaryota</taxon>
        <taxon>Fungi</taxon>
        <taxon>Dikarya</taxon>
        <taxon>Ascomycota</taxon>
        <taxon>Saccharomycotina</taxon>
        <taxon>Pichiomycetes</taxon>
        <taxon>Serinales incertae sedis</taxon>
        <taxon>Babjeviella</taxon>
    </lineage>
</organism>
<evidence type="ECO:0000256" key="4">
    <source>
        <dbReference type="ARBA" id="ARBA00067174"/>
    </source>
</evidence>
<accession>A0A1E3QSS4</accession>
<dbReference type="Pfam" id="PF03462">
    <property type="entry name" value="PCRF"/>
    <property type="match status" value="1"/>
</dbReference>
<dbReference type="Gene3D" id="6.10.140.1950">
    <property type="match status" value="1"/>
</dbReference>
<keyword evidence="5" id="KW-0175">Coiled coil</keyword>
<evidence type="ECO:0000259" key="6">
    <source>
        <dbReference type="PROSITE" id="PS00745"/>
    </source>
</evidence>
<dbReference type="RefSeq" id="XP_018986016.1">
    <property type="nucleotide sequence ID" value="XM_019128539.1"/>
</dbReference>
<dbReference type="GeneID" id="30146392"/>
<sequence length="408" mass="46407">MFITRNLSPFVRAVFRGLPKKTPVRYYSIQDVVLEEYEELHPSLIKRAKDLEVELSELEKKISGGLNFDVNISKKFSKLASTIEIYQNYVDMLSNVKELKDIVNEANQDPEMEEEAINELLTAIPDLIAASAKLRTRLLPEHPFAEKASMLEFRPGVGGSEAAIFTEDLLNMYQSYAHHNNWKSELISLTEAPGAGITEAVLTINEAGSFDRLRFESGVHRVQRVPDTEKLGRVHTSTAAIVVLPQMSDERDLDIKDMMDTREFKPEDIKIETMRSRGKGGQHVNTTDSAVRLTHYPSGILVMMQTERSQHRNKARAFEILRARLAEREQAAALAAEKKLRTDQVTTTDRSDKIRTYNYVQNRITDHRCGFSLFDLPNVMNGTRLDEMIDAVEAKETEDRCNALTKEM</sequence>
<evidence type="ECO:0000256" key="2">
    <source>
        <dbReference type="ARBA" id="ARBA00022481"/>
    </source>
</evidence>
<dbReference type="InterPro" id="IPR005139">
    <property type="entry name" value="PCRF"/>
</dbReference>
<dbReference type="SMART" id="SM00937">
    <property type="entry name" value="PCRF"/>
    <property type="match status" value="1"/>
</dbReference>
<dbReference type="PANTHER" id="PTHR43804:SF7">
    <property type="entry name" value="LD18447P"/>
    <property type="match status" value="1"/>
</dbReference>
<feature type="coiled-coil region" evidence="5">
    <location>
        <begin position="34"/>
        <end position="61"/>
    </location>
</feature>
<dbReference type="PANTHER" id="PTHR43804">
    <property type="entry name" value="LD18447P"/>
    <property type="match status" value="1"/>
</dbReference>
<dbReference type="InterPro" id="IPR050057">
    <property type="entry name" value="Prokaryotic/Mito_RF"/>
</dbReference>
<dbReference type="Pfam" id="PF00472">
    <property type="entry name" value="RF-1"/>
    <property type="match status" value="1"/>
</dbReference>
<reference evidence="8" key="1">
    <citation type="submission" date="2016-05" db="EMBL/GenBank/DDBJ databases">
        <title>Comparative genomics of biotechnologically important yeasts.</title>
        <authorList>
            <consortium name="DOE Joint Genome Institute"/>
            <person name="Riley R."/>
            <person name="Haridas S."/>
            <person name="Wolfe K.H."/>
            <person name="Lopes M.R."/>
            <person name="Hittinger C.T."/>
            <person name="Goker M."/>
            <person name="Salamov A."/>
            <person name="Wisecaver J."/>
            <person name="Long T.M."/>
            <person name="Aerts A.L."/>
            <person name="Barry K."/>
            <person name="Choi C."/>
            <person name="Clum A."/>
            <person name="Coughlan A.Y."/>
            <person name="Deshpande S."/>
            <person name="Douglass A.P."/>
            <person name="Hanson S.J."/>
            <person name="Klenk H.-P."/>
            <person name="Labutti K."/>
            <person name="Lapidus A."/>
            <person name="Lindquist E."/>
            <person name="Lipzen A."/>
            <person name="Meier-Kolthoff J.P."/>
            <person name="Ohm R.A."/>
            <person name="Otillar R.P."/>
            <person name="Pangilinan J."/>
            <person name="Peng Y."/>
            <person name="Rokas A."/>
            <person name="Rosa C.A."/>
            <person name="Scheuner C."/>
            <person name="Sibirny A.A."/>
            <person name="Slot J.C."/>
            <person name="Stielow J.B."/>
            <person name="Sun H."/>
            <person name="Kurtzman C.P."/>
            <person name="Blackwell M."/>
            <person name="Grigoriev I.V."/>
            <person name="Jeffries T.W."/>
        </authorList>
    </citation>
    <scope>NUCLEOTIDE SEQUENCE [LARGE SCALE GENOMIC DNA]</scope>
    <source>
        <strain evidence="8">NRRL Y-12698</strain>
    </source>
</reference>
<dbReference type="Gene3D" id="3.30.70.1660">
    <property type="match status" value="1"/>
</dbReference>
<dbReference type="InterPro" id="IPR000352">
    <property type="entry name" value="Pep_chain_release_fac_I"/>
</dbReference>
<evidence type="ECO:0000313" key="7">
    <source>
        <dbReference type="EMBL" id="ODQ80688.1"/>
    </source>
</evidence>
<name>A0A1E3QSS4_9ASCO</name>
<keyword evidence="2" id="KW-0488">Methylation</keyword>
<dbReference type="SUPFAM" id="SSF75620">
    <property type="entry name" value="Release factor"/>
    <property type="match status" value="1"/>
</dbReference>
<dbReference type="Gene3D" id="3.30.160.20">
    <property type="match status" value="1"/>
</dbReference>
<feature type="domain" description="Prokaryotic-type class I peptide chain release factors" evidence="6">
    <location>
        <begin position="275"/>
        <end position="291"/>
    </location>
</feature>
<comment type="similarity">
    <text evidence="1">Belongs to the prokaryotic/mitochondrial release factor family.</text>
</comment>
<dbReference type="OrthoDB" id="2019491at2759"/>
<dbReference type="FunFam" id="3.30.160.20:FF:000004">
    <property type="entry name" value="Peptide chain release factor 1"/>
    <property type="match status" value="1"/>
</dbReference>
<proteinExistence type="inferred from homology"/>
<dbReference type="EMBL" id="KV454429">
    <property type="protein sequence ID" value="ODQ80688.1"/>
    <property type="molecule type" value="Genomic_DNA"/>
</dbReference>
<dbReference type="InterPro" id="IPR045853">
    <property type="entry name" value="Pep_chain_release_fac_I_sf"/>
</dbReference>
<dbReference type="STRING" id="984486.A0A1E3QSS4"/>
<keyword evidence="3" id="KW-0648">Protein biosynthesis</keyword>
<gene>
    <name evidence="7" type="ORF">BABINDRAFT_160923</name>
</gene>